<keyword evidence="2" id="KW-1185">Reference proteome</keyword>
<reference evidence="1" key="1">
    <citation type="submission" date="2022-04" db="EMBL/GenBank/DDBJ databases">
        <title>A functionally conserved STORR gene fusion in Papaver species that diverged 16.8 million years ago.</title>
        <authorList>
            <person name="Catania T."/>
        </authorList>
    </citation>
    <scope>NUCLEOTIDE SEQUENCE</scope>
    <source>
        <strain evidence="1">S-188037</strain>
    </source>
</reference>
<dbReference type="Proteomes" id="UP001202328">
    <property type="component" value="Unassembled WGS sequence"/>
</dbReference>
<proteinExistence type="predicted"/>
<protein>
    <submittedName>
        <fullName evidence="1">Uncharacterized protein</fullName>
    </submittedName>
</protein>
<dbReference type="AlphaFoldDB" id="A0AAD4S2H1"/>
<comment type="caution">
    <text evidence="1">The sequence shown here is derived from an EMBL/GenBank/DDBJ whole genome shotgun (WGS) entry which is preliminary data.</text>
</comment>
<evidence type="ECO:0000313" key="2">
    <source>
        <dbReference type="Proteomes" id="UP001202328"/>
    </source>
</evidence>
<organism evidence="1 2">
    <name type="scientific">Papaver atlanticum</name>
    <dbReference type="NCBI Taxonomy" id="357466"/>
    <lineage>
        <taxon>Eukaryota</taxon>
        <taxon>Viridiplantae</taxon>
        <taxon>Streptophyta</taxon>
        <taxon>Embryophyta</taxon>
        <taxon>Tracheophyta</taxon>
        <taxon>Spermatophyta</taxon>
        <taxon>Magnoliopsida</taxon>
        <taxon>Ranunculales</taxon>
        <taxon>Papaveraceae</taxon>
        <taxon>Papaveroideae</taxon>
        <taxon>Papaver</taxon>
    </lineage>
</organism>
<sequence length="161" mass="17670">MLDVISWPCFARFLLMVSSHVKKQFSSSLRRYRTTASHYLKTLGRYWPPYKACGTSSKVSSTLCYQLAMFCLFLSTVIFQGIAHSEILSLPDDISFDSELGAVGGSDNDGCPSETEDDIFSIGIESGGPLSNEAKKALSAAKLSEVALVDPKRSKRSCWIP</sequence>
<accession>A0AAD4S2H1</accession>
<dbReference type="EMBL" id="JAJJMB010014829">
    <property type="protein sequence ID" value="KAI3857593.1"/>
    <property type="molecule type" value="Genomic_DNA"/>
</dbReference>
<name>A0AAD4S2H1_9MAGN</name>
<evidence type="ECO:0000313" key="1">
    <source>
        <dbReference type="EMBL" id="KAI3857593.1"/>
    </source>
</evidence>
<gene>
    <name evidence="1" type="ORF">MKW98_028857</name>
</gene>